<organism evidence="2 3">
    <name type="scientific">Parasitella parasitica</name>
    <dbReference type="NCBI Taxonomy" id="35722"/>
    <lineage>
        <taxon>Eukaryota</taxon>
        <taxon>Fungi</taxon>
        <taxon>Fungi incertae sedis</taxon>
        <taxon>Mucoromycota</taxon>
        <taxon>Mucoromycotina</taxon>
        <taxon>Mucoromycetes</taxon>
        <taxon>Mucorales</taxon>
        <taxon>Mucorineae</taxon>
        <taxon>Mucoraceae</taxon>
        <taxon>Parasitella</taxon>
    </lineage>
</organism>
<evidence type="ECO:0000313" key="3">
    <source>
        <dbReference type="Proteomes" id="UP000054107"/>
    </source>
</evidence>
<proteinExistence type="predicted"/>
<feature type="compositionally biased region" description="Polar residues" evidence="1">
    <location>
        <begin position="57"/>
        <end position="72"/>
    </location>
</feature>
<reference evidence="2 3" key="1">
    <citation type="submission" date="2014-09" db="EMBL/GenBank/DDBJ databases">
        <authorList>
            <person name="Ellenberger Sabrina"/>
        </authorList>
    </citation>
    <scope>NUCLEOTIDE SEQUENCE [LARGE SCALE GENOMIC DNA]</scope>
    <source>
        <strain evidence="2 3">CBS 412.66</strain>
    </source>
</reference>
<dbReference type="EMBL" id="LN731879">
    <property type="protein sequence ID" value="CEP15146.1"/>
    <property type="molecule type" value="Genomic_DNA"/>
</dbReference>
<dbReference type="AlphaFoldDB" id="A0A0B7NCH0"/>
<feature type="compositionally biased region" description="Polar residues" evidence="1">
    <location>
        <begin position="513"/>
        <end position="525"/>
    </location>
</feature>
<feature type="region of interest" description="Disordered" evidence="1">
    <location>
        <begin position="227"/>
        <end position="261"/>
    </location>
</feature>
<evidence type="ECO:0000256" key="1">
    <source>
        <dbReference type="SAM" id="MobiDB-lite"/>
    </source>
</evidence>
<gene>
    <name evidence="2" type="primary">PARPA_09347.1 scaffold 36060</name>
</gene>
<dbReference type="Proteomes" id="UP000054107">
    <property type="component" value="Unassembled WGS sequence"/>
</dbReference>
<feature type="region of interest" description="Disordered" evidence="1">
    <location>
        <begin position="513"/>
        <end position="542"/>
    </location>
</feature>
<evidence type="ECO:0000313" key="2">
    <source>
        <dbReference type="EMBL" id="CEP15146.1"/>
    </source>
</evidence>
<keyword evidence="3" id="KW-1185">Reference proteome</keyword>
<feature type="region of interest" description="Disordered" evidence="1">
    <location>
        <begin position="52"/>
        <end position="78"/>
    </location>
</feature>
<accession>A0A0B7NCH0</accession>
<name>A0A0B7NCH0_9FUNG</name>
<sequence length="542" mass="60896">MECFLLLSLDRALHRIAELKQHSSNLPTNDQPASTITAPSYAAVAASADSATTRASQRSINTCSPNDAGSSKRQPRHKKKILWKRLDDSLDPIHKLRCNLSNIGLQNSCILDIHYPDNRIVAFLVHNNYTIQVLEAFDNLQVQPITDLTLVLFLTSRKYRNSSDRTFLQEEADRIYQARLLAIVKWFHDVNCQIAAAHHFCFIEHWISEAQYSTIYSLLKPHKPHSTAAAKPDASMANAEAQHTAPSNNLDSSSRSTNIPADGTSAPTAQYTLSIVAVLAKSLILNLALYSFDLYVAFPWIICASKSPMPSAMCKTDLICNYKLPLVYGPPSWYCLIQSSNLLQSLDIDIEQCIITCTVTHTNASFSPITLVNIYAPATYAHQNASSPISSGTLFKPDNTNSMFTLGDFNYHVAVYINDSTTFTNENPLASSSNAQRSWAHFTNSRFFEFPCPFRNGGISSNSKFVAQRVSRKQSEWRVRQIKQLQRKRNKIRQSKDTRITSHLHPIVERQISHLQSDTAQNQALRASRHWPENGEQVCRLP</sequence>
<feature type="compositionally biased region" description="Polar residues" evidence="1">
    <location>
        <begin position="244"/>
        <end position="261"/>
    </location>
</feature>
<dbReference type="OrthoDB" id="2288491at2759"/>
<dbReference type="STRING" id="35722.A0A0B7NCH0"/>
<protein>
    <submittedName>
        <fullName evidence="2">Uncharacterized protein</fullName>
    </submittedName>
</protein>